<comment type="caution">
    <text evidence="1">The sequence shown here is derived from an EMBL/GenBank/DDBJ whole genome shotgun (WGS) entry which is preliminary data.</text>
</comment>
<keyword evidence="2" id="KW-1185">Reference proteome</keyword>
<protein>
    <submittedName>
        <fullName evidence="1">Uncharacterized protein</fullName>
    </submittedName>
</protein>
<accession>A0AA91DA94</accession>
<reference evidence="1 2" key="1">
    <citation type="submission" date="2016-03" db="EMBL/GenBank/DDBJ databases">
        <authorList>
            <person name="Heylen K."/>
            <person name="De Vos P."/>
            <person name="Vekeman B."/>
        </authorList>
    </citation>
    <scope>NUCLEOTIDE SEQUENCE [LARGE SCALE GENOMIC DNA]</scope>
    <source>
        <strain evidence="1 2">R-49807</strain>
    </source>
</reference>
<dbReference type="AlphaFoldDB" id="A0AA91DA94"/>
<evidence type="ECO:0000313" key="2">
    <source>
        <dbReference type="Proteomes" id="UP000077734"/>
    </source>
</evidence>
<proteinExistence type="predicted"/>
<dbReference type="EMBL" id="LUUL01000108">
    <property type="protein sequence ID" value="OAI23152.1"/>
    <property type="molecule type" value="Genomic_DNA"/>
</dbReference>
<evidence type="ECO:0000313" key="1">
    <source>
        <dbReference type="EMBL" id="OAI23152.1"/>
    </source>
</evidence>
<dbReference type="Proteomes" id="UP000077734">
    <property type="component" value="Unassembled WGS sequence"/>
</dbReference>
<organism evidence="1 2">
    <name type="scientific">Methylomonas koyamae</name>
    <dbReference type="NCBI Taxonomy" id="702114"/>
    <lineage>
        <taxon>Bacteria</taxon>
        <taxon>Pseudomonadati</taxon>
        <taxon>Pseudomonadota</taxon>
        <taxon>Gammaproteobacteria</taxon>
        <taxon>Methylococcales</taxon>
        <taxon>Methylococcaceae</taxon>
        <taxon>Methylomonas</taxon>
    </lineage>
</organism>
<name>A0AA91DA94_9GAMM</name>
<sequence length="83" mass="9345">MCYVDQADLDNSNKWTAAKWPSFRRLRRVLASARFGLSVFCVVLAQIRRPGWSCFGVSPGVLMAERIEKSSKLKRLALVQGNS</sequence>
<gene>
    <name evidence="1" type="ORF">A1356_18075</name>
</gene>